<dbReference type="PATRIC" id="fig|159743.3.peg.4087"/>
<evidence type="ECO:0000259" key="4">
    <source>
        <dbReference type="PROSITE" id="PS50932"/>
    </source>
</evidence>
<keyword evidence="2" id="KW-0238">DNA-binding</keyword>
<dbReference type="Pfam" id="PF13377">
    <property type="entry name" value="Peripla_BP_3"/>
    <property type="match status" value="1"/>
</dbReference>
<dbReference type="Gene3D" id="3.40.50.2300">
    <property type="match status" value="2"/>
</dbReference>
<dbReference type="InterPro" id="IPR010982">
    <property type="entry name" value="Lambda_DNA-bd_dom_sf"/>
</dbReference>
<keyword evidence="3" id="KW-0804">Transcription</keyword>
<protein>
    <submittedName>
        <fullName evidence="5">LacI family transcriptional regulator</fullName>
    </submittedName>
</protein>
<dbReference type="CDD" id="cd01392">
    <property type="entry name" value="HTH_LacI"/>
    <property type="match status" value="1"/>
</dbReference>
<proteinExistence type="predicted"/>
<dbReference type="PROSITE" id="PS50932">
    <property type="entry name" value="HTH_LACI_2"/>
    <property type="match status" value="1"/>
</dbReference>
<accession>A0A0D7WYC2</accession>
<evidence type="ECO:0000256" key="2">
    <source>
        <dbReference type="ARBA" id="ARBA00023125"/>
    </source>
</evidence>
<evidence type="ECO:0000313" key="5">
    <source>
        <dbReference type="EMBL" id="KJD44170.1"/>
    </source>
</evidence>
<feature type="domain" description="HTH lacI-type" evidence="4">
    <location>
        <begin position="2"/>
        <end position="56"/>
    </location>
</feature>
<dbReference type="PROSITE" id="PS00356">
    <property type="entry name" value="HTH_LACI_1"/>
    <property type="match status" value="1"/>
</dbReference>
<sequence length="322" mass="36872">MANIQEIARLAGVSTATVSRVINKHGYVSDLTRQKVLGIIEELDYVPNANAISLKKGKTRQIGIMTVSFSPIIINFVRAFTLFAEKNGFIITLFITNGEPEKELIALEMLKRKQLDAIVCLIRSNEWDVIESYARYGPIVIWQRLQNENLPSVFMDQFHAYWTGLEYLHSKGYRKILSIYPMSKGLNTKERIRAHTEFVKKHNLMAYPFPHFEDKTLVRDGEELAKWWVSQEDRPDAIFCANDEVAAGLMTALRRLGFSIPGDLGIMGFDNTEVAHLLDLTTIDYPIDQQAENAFLILQNKLNNTKNRLNTLTYKLVERRST</sequence>
<keyword evidence="1" id="KW-0805">Transcription regulation</keyword>
<dbReference type="PANTHER" id="PTHR30146:SF105">
    <property type="entry name" value="CATABOLITE CONTROL PROTEIN B"/>
    <property type="match status" value="1"/>
</dbReference>
<dbReference type="InterPro" id="IPR046335">
    <property type="entry name" value="LacI/GalR-like_sensor"/>
</dbReference>
<dbReference type="InterPro" id="IPR028082">
    <property type="entry name" value="Peripla_BP_I"/>
</dbReference>
<dbReference type="AlphaFoldDB" id="A0A0D7WYC2"/>
<dbReference type="Gene3D" id="1.10.260.40">
    <property type="entry name" value="lambda repressor-like DNA-binding domains"/>
    <property type="match status" value="1"/>
</dbReference>
<keyword evidence="6" id="KW-1185">Reference proteome</keyword>
<evidence type="ECO:0000313" key="6">
    <source>
        <dbReference type="Proteomes" id="UP000032534"/>
    </source>
</evidence>
<dbReference type="RefSeq" id="WP_044647493.1">
    <property type="nucleotide sequence ID" value="NZ_JTHP01000040.1"/>
</dbReference>
<evidence type="ECO:0000256" key="1">
    <source>
        <dbReference type="ARBA" id="ARBA00023015"/>
    </source>
</evidence>
<reference evidence="5 6" key="1">
    <citation type="submission" date="2014-11" db="EMBL/GenBank/DDBJ databases">
        <title>Draft Genome Sequences of Paenibacillus polymyxa NRRL B-30509 and Paenibacillus terrae NRRL B-30644, Strains from a Poultry Environment that Produce Tridecaptin A and Paenicidins.</title>
        <authorList>
            <person name="van Belkum M.J."/>
            <person name="Lohans C.T."/>
            <person name="Vederas J.C."/>
        </authorList>
    </citation>
    <scope>NUCLEOTIDE SEQUENCE [LARGE SCALE GENOMIC DNA]</scope>
    <source>
        <strain evidence="5 6">NRRL B-30644</strain>
    </source>
</reference>
<organism evidence="5 6">
    <name type="scientific">Paenibacillus terrae</name>
    <dbReference type="NCBI Taxonomy" id="159743"/>
    <lineage>
        <taxon>Bacteria</taxon>
        <taxon>Bacillati</taxon>
        <taxon>Bacillota</taxon>
        <taxon>Bacilli</taxon>
        <taxon>Bacillales</taxon>
        <taxon>Paenibacillaceae</taxon>
        <taxon>Paenibacillus</taxon>
    </lineage>
</organism>
<name>A0A0D7WYC2_9BACL</name>
<dbReference type="Proteomes" id="UP000032534">
    <property type="component" value="Unassembled WGS sequence"/>
</dbReference>
<dbReference type="InterPro" id="IPR000843">
    <property type="entry name" value="HTH_LacI"/>
</dbReference>
<dbReference type="GO" id="GO:0003700">
    <property type="term" value="F:DNA-binding transcription factor activity"/>
    <property type="evidence" value="ECO:0007669"/>
    <property type="project" value="TreeGrafter"/>
</dbReference>
<dbReference type="CDD" id="cd06286">
    <property type="entry name" value="PBP1_CcpB-like"/>
    <property type="match status" value="1"/>
</dbReference>
<gene>
    <name evidence="5" type="ORF">QD47_18370</name>
</gene>
<dbReference type="SUPFAM" id="SSF47413">
    <property type="entry name" value="lambda repressor-like DNA-binding domains"/>
    <property type="match status" value="1"/>
</dbReference>
<dbReference type="GO" id="GO:0000976">
    <property type="term" value="F:transcription cis-regulatory region binding"/>
    <property type="evidence" value="ECO:0007669"/>
    <property type="project" value="TreeGrafter"/>
</dbReference>
<dbReference type="OrthoDB" id="9798934at2"/>
<dbReference type="PANTHER" id="PTHR30146">
    <property type="entry name" value="LACI-RELATED TRANSCRIPTIONAL REPRESSOR"/>
    <property type="match status" value="1"/>
</dbReference>
<dbReference type="EMBL" id="JTHP01000040">
    <property type="protein sequence ID" value="KJD44170.1"/>
    <property type="molecule type" value="Genomic_DNA"/>
</dbReference>
<evidence type="ECO:0000256" key="3">
    <source>
        <dbReference type="ARBA" id="ARBA00023163"/>
    </source>
</evidence>
<dbReference type="Pfam" id="PF00356">
    <property type="entry name" value="LacI"/>
    <property type="match status" value="1"/>
</dbReference>
<dbReference type="SUPFAM" id="SSF53822">
    <property type="entry name" value="Periplasmic binding protein-like I"/>
    <property type="match status" value="1"/>
</dbReference>
<dbReference type="PRINTS" id="PR00036">
    <property type="entry name" value="HTHLACI"/>
</dbReference>
<comment type="caution">
    <text evidence="5">The sequence shown here is derived from an EMBL/GenBank/DDBJ whole genome shotgun (WGS) entry which is preliminary data.</text>
</comment>
<dbReference type="SMART" id="SM00354">
    <property type="entry name" value="HTH_LACI"/>
    <property type="match status" value="1"/>
</dbReference>